<keyword evidence="4" id="KW-1185">Reference proteome</keyword>
<feature type="domain" description="DUF4190" evidence="2">
    <location>
        <begin position="4"/>
        <end position="55"/>
    </location>
</feature>
<evidence type="ECO:0000313" key="4">
    <source>
        <dbReference type="Proteomes" id="UP001287282"/>
    </source>
</evidence>
<accession>A0ABU3X556</accession>
<feature type="transmembrane region" description="Helical" evidence="1">
    <location>
        <begin position="36"/>
        <end position="64"/>
    </location>
</feature>
<evidence type="ECO:0000259" key="2">
    <source>
        <dbReference type="Pfam" id="PF13828"/>
    </source>
</evidence>
<reference evidence="3 4" key="1">
    <citation type="submission" date="2023-10" db="EMBL/GenBank/DDBJ databases">
        <title>Screening of Alkalihalobacillus lindianensis BZ-TG-R113 and Its Alleviation of Salt Stress on Rapeseed Growth.</title>
        <authorList>
            <person name="Zhao B."/>
            <person name="Guo T."/>
        </authorList>
    </citation>
    <scope>NUCLEOTIDE SEQUENCE [LARGE SCALE GENOMIC DNA]</scope>
    <source>
        <strain evidence="3 4">BZ-TG-R113</strain>
    </source>
</reference>
<dbReference type="Pfam" id="PF13828">
    <property type="entry name" value="DUF4190"/>
    <property type="match status" value="1"/>
</dbReference>
<dbReference type="InterPro" id="IPR025241">
    <property type="entry name" value="DUF4190"/>
</dbReference>
<keyword evidence="1" id="KW-1133">Transmembrane helix</keyword>
<gene>
    <name evidence="3" type="ORF">RYX56_00135</name>
</gene>
<sequence>MLTLFTLVGLITAIIGFALSHVSLKEIHRISRQQGYGLAVAGLTCNALAIILPFILLILSLLFFTPTEMRMF</sequence>
<comment type="caution">
    <text evidence="3">The sequence shown here is derived from an EMBL/GenBank/DDBJ whole genome shotgun (WGS) entry which is preliminary data.</text>
</comment>
<proteinExistence type="predicted"/>
<protein>
    <submittedName>
        <fullName evidence="3">DUF4190 domain-containing protein</fullName>
    </submittedName>
</protein>
<evidence type="ECO:0000313" key="3">
    <source>
        <dbReference type="EMBL" id="MDV2682772.1"/>
    </source>
</evidence>
<organism evidence="3 4">
    <name type="scientific">Alkalihalophilus lindianensis</name>
    <dbReference type="NCBI Taxonomy" id="1630542"/>
    <lineage>
        <taxon>Bacteria</taxon>
        <taxon>Bacillati</taxon>
        <taxon>Bacillota</taxon>
        <taxon>Bacilli</taxon>
        <taxon>Bacillales</taxon>
        <taxon>Bacillaceae</taxon>
        <taxon>Alkalihalophilus</taxon>
    </lineage>
</organism>
<name>A0ABU3X556_9BACI</name>
<dbReference type="RefSeq" id="WP_317120112.1">
    <property type="nucleotide sequence ID" value="NZ_JAWJBA010000001.1"/>
</dbReference>
<dbReference type="Proteomes" id="UP001287282">
    <property type="component" value="Unassembled WGS sequence"/>
</dbReference>
<dbReference type="EMBL" id="JAWJBA010000001">
    <property type="protein sequence ID" value="MDV2682772.1"/>
    <property type="molecule type" value="Genomic_DNA"/>
</dbReference>
<keyword evidence="1" id="KW-0472">Membrane</keyword>
<evidence type="ECO:0000256" key="1">
    <source>
        <dbReference type="SAM" id="Phobius"/>
    </source>
</evidence>
<keyword evidence="1" id="KW-0812">Transmembrane</keyword>